<keyword evidence="3" id="KW-1185">Reference proteome</keyword>
<dbReference type="AlphaFoldDB" id="A0AAV7PW10"/>
<gene>
    <name evidence="2" type="ORF">NDU88_009709</name>
</gene>
<proteinExistence type="predicted"/>
<evidence type="ECO:0000313" key="3">
    <source>
        <dbReference type="Proteomes" id="UP001066276"/>
    </source>
</evidence>
<sequence length="194" mass="20966">MTPRTLFSRVRTSEQSVPQIPPPIRSPPGARSGLTRPPVSFTRLPLQLRPERCSHCVVLIYSLHPQGPVALSFNPLPRGPQFCPTAQGSARPPQPRPPGDLSAPHPAPYEQVAVQAQIGADPFLFAPAPPPASGYSIKRSRSRRSWLPLHSPRSRRTSTGAQAAHRSRSPQGGSFFRPDFGTSVHRATSAPVSA</sequence>
<name>A0AAV7PW10_PLEWA</name>
<protein>
    <submittedName>
        <fullName evidence="2">Uncharacterized protein</fullName>
    </submittedName>
</protein>
<evidence type="ECO:0000256" key="1">
    <source>
        <dbReference type="SAM" id="MobiDB-lite"/>
    </source>
</evidence>
<dbReference type="Proteomes" id="UP001066276">
    <property type="component" value="Chromosome 7"/>
</dbReference>
<feature type="region of interest" description="Disordered" evidence="1">
    <location>
        <begin position="1"/>
        <end position="37"/>
    </location>
</feature>
<feature type="region of interest" description="Disordered" evidence="1">
    <location>
        <begin position="80"/>
        <end position="106"/>
    </location>
</feature>
<organism evidence="2 3">
    <name type="scientific">Pleurodeles waltl</name>
    <name type="common">Iberian ribbed newt</name>
    <dbReference type="NCBI Taxonomy" id="8319"/>
    <lineage>
        <taxon>Eukaryota</taxon>
        <taxon>Metazoa</taxon>
        <taxon>Chordata</taxon>
        <taxon>Craniata</taxon>
        <taxon>Vertebrata</taxon>
        <taxon>Euteleostomi</taxon>
        <taxon>Amphibia</taxon>
        <taxon>Batrachia</taxon>
        <taxon>Caudata</taxon>
        <taxon>Salamandroidea</taxon>
        <taxon>Salamandridae</taxon>
        <taxon>Pleurodelinae</taxon>
        <taxon>Pleurodeles</taxon>
    </lineage>
</organism>
<feature type="region of interest" description="Disordered" evidence="1">
    <location>
        <begin position="132"/>
        <end position="194"/>
    </location>
</feature>
<evidence type="ECO:0000313" key="2">
    <source>
        <dbReference type="EMBL" id="KAJ1131372.1"/>
    </source>
</evidence>
<dbReference type="EMBL" id="JANPWB010000011">
    <property type="protein sequence ID" value="KAJ1131372.1"/>
    <property type="molecule type" value="Genomic_DNA"/>
</dbReference>
<comment type="caution">
    <text evidence="2">The sequence shown here is derived from an EMBL/GenBank/DDBJ whole genome shotgun (WGS) entry which is preliminary data.</text>
</comment>
<reference evidence="2" key="1">
    <citation type="journal article" date="2022" name="bioRxiv">
        <title>Sequencing and chromosome-scale assembly of the giantPleurodeles waltlgenome.</title>
        <authorList>
            <person name="Brown T."/>
            <person name="Elewa A."/>
            <person name="Iarovenko S."/>
            <person name="Subramanian E."/>
            <person name="Araus A.J."/>
            <person name="Petzold A."/>
            <person name="Susuki M."/>
            <person name="Suzuki K.-i.T."/>
            <person name="Hayashi T."/>
            <person name="Toyoda A."/>
            <person name="Oliveira C."/>
            <person name="Osipova E."/>
            <person name="Leigh N.D."/>
            <person name="Simon A."/>
            <person name="Yun M.H."/>
        </authorList>
    </citation>
    <scope>NUCLEOTIDE SEQUENCE</scope>
    <source>
        <strain evidence="2">20211129_DDA</strain>
        <tissue evidence="2">Liver</tissue>
    </source>
</reference>
<accession>A0AAV7PW10</accession>